<evidence type="ECO:0000259" key="2">
    <source>
        <dbReference type="Pfam" id="PF00675"/>
    </source>
</evidence>
<dbReference type="InterPro" id="IPR011765">
    <property type="entry name" value="Pept_M16_N"/>
</dbReference>
<evidence type="ECO:0000313" key="4">
    <source>
        <dbReference type="EMBL" id="VEU19767.1"/>
    </source>
</evidence>
<dbReference type="Gene3D" id="3.30.830.10">
    <property type="entry name" value="Metalloenzyme, LuxS/M16 peptidase-like"/>
    <property type="match status" value="4"/>
</dbReference>
<dbReference type="FunFam" id="3.30.830.10:FF:000031">
    <property type="entry name" value="Putative zinc metalloprotease"/>
    <property type="match status" value="1"/>
</dbReference>
<keyword evidence="5" id="KW-1185">Reference proteome</keyword>
<dbReference type="PANTHER" id="PTHR43016">
    <property type="entry name" value="PRESEQUENCE PROTEASE"/>
    <property type="match status" value="1"/>
</dbReference>
<dbReference type="Proteomes" id="UP000290900">
    <property type="component" value="Unassembled WGS sequence"/>
</dbReference>
<reference evidence="4 5" key="1">
    <citation type="submission" date="2018-12" db="EMBL/GenBank/DDBJ databases">
        <authorList>
            <person name="Tiukova I."/>
            <person name="Dainat J."/>
        </authorList>
    </citation>
    <scope>NUCLEOTIDE SEQUENCE [LARGE SCALE GENOMIC DNA]</scope>
</reference>
<sequence length="1041" mass="118325">MRDSFFKLQSSFKADYAPASIRKWRSSRTGLQLTLVHQQSPIVNGYFAVGTEILNDSGCPHTLEHLVFMGSKKYPWKGLLDILGNLAFSGTNAWTATDQTVYTLTTAGWDGFRMLLPVYLDHVLYPTITDAACYTEVYHIDGDAKDKGVVYSEMQGIENQSYFIEGLETQRTLYKKSGYKSETGGLTKNLRTLKNDTIRQYHADNYRPDNLCVIISGSVDESELLDVMSQFDSQLEALPAIPHARPFVDTEHDLPLTESAFKNVQFPDEDESASEIQISWIGPDGRDMVLEQAIDILGKYFTSSPISLFSKNFIEIDHSLATASEFYTDSYYKTGMNLLFNNVPTSEADSLPQKVLKLMEEHCDPSKLDLIRLRDLVEQSRRQYVFAAEKSPDSMVNVAIFEFSYGDVSGSDLQPWLETLREFDVVMKWDINKWLEVYRTYFLENRPCIVVAKPSSKLYLTMKEENEKLIRDRRAELGEEGLKDLERRLEDAEAQNNKPIPKKILDSFVQPDPARIRFILTRSVGVGLNRDVKNDPSDDVVKRILANEPKDLPLYIHVENIESNFATIHLLFSSFELEEKYLPYISVFKAILSLPMVKEDGDLIPYEDVVKQLKRDTVHYDFSSSFLGSFGELLDFTITVPNKNYERGIDWFYRIMFKTRFTKDRVLVALNKLVKSLPEIKRSGPTMMYSIINKTCFTDRSLRKACDTYQQEKFLIELLSKAQTDDGFNELEKVMNTIRKRLFHLKNTRVLLILDSSKVKEPISSWLPFVRKVEKEAGSSDQGPLAALPLTSNAMSVDGLQKKKKCVIITTPGSDASYMSLQTAVPFDFLSKDSFKIILGSEYLQCVEGPFWKAIRGTGLAYGANMSKDFEGGKLSFSIYRGADVEKCYDVAKKLVSDYASGAISVEEKMRLGAISSLVSSLANSQSNYFEAASRGFFDDALAKRGPEYNKRLMEELTQISTEDLVYIFKKWFVNLFNPEHSICFISCNPAQGDSIAKHFGDIGYEVTVEQASAGGEQGEEDEEEDEEWEEIEQYEAEPKL</sequence>
<dbReference type="STRING" id="13370.A0A448YFV9"/>
<dbReference type="PANTHER" id="PTHR43016:SF16">
    <property type="entry name" value="METALLOPROTEASE, PUTATIVE (AFU_ORTHOLOGUE AFUA_4G07610)-RELATED"/>
    <property type="match status" value="1"/>
</dbReference>
<dbReference type="EMBL" id="CAACVR010000001">
    <property type="protein sequence ID" value="VEU19767.1"/>
    <property type="molecule type" value="Genomic_DNA"/>
</dbReference>
<dbReference type="AlphaFoldDB" id="A0A448YFV9"/>
<dbReference type="InterPro" id="IPR011249">
    <property type="entry name" value="Metalloenz_LuxS/M16"/>
</dbReference>
<feature type="region of interest" description="Disordered" evidence="1">
    <location>
        <begin position="1010"/>
        <end position="1041"/>
    </location>
</feature>
<evidence type="ECO:0000256" key="1">
    <source>
        <dbReference type="SAM" id="MobiDB-lite"/>
    </source>
</evidence>
<dbReference type="InParanoid" id="A0A448YFV9"/>
<name>A0A448YFV9_BRENA</name>
<dbReference type="InterPro" id="IPR007863">
    <property type="entry name" value="Peptidase_M16_C"/>
</dbReference>
<evidence type="ECO:0000313" key="5">
    <source>
        <dbReference type="Proteomes" id="UP000290900"/>
    </source>
</evidence>
<dbReference type="Pfam" id="PF00675">
    <property type="entry name" value="Peptidase_M16"/>
    <property type="match status" value="1"/>
</dbReference>
<dbReference type="Pfam" id="PF05193">
    <property type="entry name" value="Peptidase_M16_C"/>
    <property type="match status" value="1"/>
</dbReference>
<feature type="domain" description="Peptidase M16 C-terminal" evidence="3">
    <location>
        <begin position="195"/>
        <end position="361"/>
    </location>
</feature>
<feature type="domain" description="Peptidase M16 N-terminal" evidence="2">
    <location>
        <begin position="55"/>
        <end position="133"/>
    </location>
</feature>
<evidence type="ECO:0000259" key="3">
    <source>
        <dbReference type="Pfam" id="PF05193"/>
    </source>
</evidence>
<dbReference type="OrthoDB" id="4953at2759"/>
<dbReference type="FunCoup" id="A0A448YFV9">
    <property type="interactions" value="170"/>
</dbReference>
<gene>
    <name evidence="4" type="ORF">BRENAR_LOCUS503</name>
</gene>
<dbReference type="SUPFAM" id="SSF63411">
    <property type="entry name" value="LuxS/MPP-like metallohydrolase"/>
    <property type="match status" value="4"/>
</dbReference>
<proteinExistence type="predicted"/>
<dbReference type="GO" id="GO:0046872">
    <property type="term" value="F:metal ion binding"/>
    <property type="evidence" value="ECO:0007669"/>
    <property type="project" value="InterPro"/>
</dbReference>
<organism evidence="4 5">
    <name type="scientific">Brettanomyces naardenensis</name>
    <name type="common">Yeast</name>
    <dbReference type="NCBI Taxonomy" id="13370"/>
    <lineage>
        <taxon>Eukaryota</taxon>
        <taxon>Fungi</taxon>
        <taxon>Dikarya</taxon>
        <taxon>Ascomycota</taxon>
        <taxon>Saccharomycotina</taxon>
        <taxon>Pichiomycetes</taxon>
        <taxon>Pichiales</taxon>
        <taxon>Pichiaceae</taxon>
        <taxon>Brettanomyces</taxon>
    </lineage>
</organism>
<feature type="compositionally biased region" description="Acidic residues" evidence="1">
    <location>
        <begin position="1018"/>
        <end position="1041"/>
    </location>
</feature>
<dbReference type="FunFam" id="3.30.830.10:FF:000015">
    <property type="entry name" value="Putative zinc metalloprotease"/>
    <property type="match status" value="1"/>
</dbReference>
<accession>A0A448YFV9</accession>
<protein>
    <submittedName>
        <fullName evidence="4">DEKNAAC100497</fullName>
    </submittedName>
</protein>